<feature type="domain" description="Glycoamylase-like" evidence="2">
    <location>
        <begin position="286"/>
        <end position="472"/>
    </location>
</feature>
<organism evidence="4 5">
    <name type="scientific">Kibdelosporangium banguiense</name>
    <dbReference type="NCBI Taxonomy" id="1365924"/>
    <lineage>
        <taxon>Bacteria</taxon>
        <taxon>Bacillati</taxon>
        <taxon>Actinomycetota</taxon>
        <taxon>Actinomycetes</taxon>
        <taxon>Pseudonocardiales</taxon>
        <taxon>Pseudonocardiaceae</taxon>
        <taxon>Kibdelosporangium</taxon>
    </lineage>
</organism>
<keyword evidence="5" id="KW-1185">Reference proteome</keyword>
<dbReference type="EMBL" id="JAGINW010000001">
    <property type="protein sequence ID" value="MBP2326355.1"/>
    <property type="molecule type" value="Genomic_DNA"/>
</dbReference>
<dbReference type="InterPro" id="IPR021478">
    <property type="entry name" value="DUF3131"/>
</dbReference>
<evidence type="ECO:0000256" key="1">
    <source>
        <dbReference type="SAM" id="SignalP"/>
    </source>
</evidence>
<feature type="domain" description="DUF3131" evidence="3">
    <location>
        <begin position="35"/>
        <end position="176"/>
    </location>
</feature>
<gene>
    <name evidence="4" type="ORF">JOF56_006740</name>
</gene>
<dbReference type="Pfam" id="PF11329">
    <property type="entry name" value="DUF3131"/>
    <property type="match status" value="1"/>
</dbReference>
<dbReference type="Proteomes" id="UP001519332">
    <property type="component" value="Unassembled WGS sequence"/>
</dbReference>
<protein>
    <recommendedName>
        <fullName evidence="6">Glycoamylase-like domain-containing protein</fullName>
    </recommendedName>
</protein>
<evidence type="ECO:0008006" key="6">
    <source>
        <dbReference type="Google" id="ProtNLM"/>
    </source>
</evidence>
<evidence type="ECO:0000313" key="5">
    <source>
        <dbReference type="Proteomes" id="UP001519332"/>
    </source>
</evidence>
<dbReference type="Gene3D" id="1.50.10.140">
    <property type="match status" value="1"/>
</dbReference>
<proteinExistence type="predicted"/>
<dbReference type="RefSeq" id="WP_209643429.1">
    <property type="nucleotide sequence ID" value="NZ_JAGINW010000001.1"/>
</dbReference>
<accession>A0ABS4TPN0</accession>
<dbReference type="InterPro" id="IPR019282">
    <property type="entry name" value="Glycoamylase-like_cons_dom"/>
</dbReference>
<keyword evidence="1" id="KW-0732">Signal</keyword>
<feature type="signal peptide" evidence="1">
    <location>
        <begin position="1"/>
        <end position="21"/>
    </location>
</feature>
<comment type="caution">
    <text evidence="4">The sequence shown here is derived from an EMBL/GenBank/DDBJ whole genome shotgun (WGS) entry which is preliminary data.</text>
</comment>
<sequence>MRIVALLAAVALFFTPTAALASDRPAPYHGVLHSYAVDTWRSFTAMVDPGTGLPADNIGGDLAPASRSKYTSPTNIGGYLWSTVVARELGIIGRREASTRIGSTLDTLARLPRHTATGMFFNWYDPATGEVLRIWPEDGSPVYPFLSSVDNGWLAAALMVVRTSEPPARSKAEKLLYGMNFGFYYDPKSRGEDFPAGQLRGGFWPEKPPGCSVADKDVYYTCNHYDILNTEPRIASYIGIALGQIPREHYFGTYRTFPDTCDWAWLKQKPTGVRRTYLGVPVFEGVYSYRGKQFVPTWGGDMFEALMPALFVPEERWAPRSWGRNHGPYVQGQIEHGLTEAKYGYWGFSPASNPFGGYNAYGAPPLGMDPNGYPSDIEGTKVDYGFGDCRPPGPAPTKWGDGVVTPHAVFLALPYAEQAALSNLAKLKRDFAVYGPGGFKDSVAVRSGKVADRYLSLDQAMVLGAIGNDLAGEVIRTAFSRGEIERTIRPLLAIEEFAIGRQQQ</sequence>
<dbReference type="Pfam" id="PF10091">
    <property type="entry name" value="Glycoamylase"/>
    <property type="match status" value="1"/>
</dbReference>
<evidence type="ECO:0000313" key="4">
    <source>
        <dbReference type="EMBL" id="MBP2326355.1"/>
    </source>
</evidence>
<feature type="chain" id="PRO_5047369524" description="Glycoamylase-like domain-containing protein" evidence="1">
    <location>
        <begin position="22"/>
        <end position="504"/>
    </location>
</feature>
<name>A0ABS4TPN0_9PSEU</name>
<evidence type="ECO:0000259" key="2">
    <source>
        <dbReference type="Pfam" id="PF10091"/>
    </source>
</evidence>
<evidence type="ECO:0000259" key="3">
    <source>
        <dbReference type="Pfam" id="PF11329"/>
    </source>
</evidence>
<reference evidence="4 5" key="1">
    <citation type="submission" date="2021-03" db="EMBL/GenBank/DDBJ databases">
        <title>Sequencing the genomes of 1000 actinobacteria strains.</title>
        <authorList>
            <person name="Klenk H.-P."/>
        </authorList>
    </citation>
    <scope>NUCLEOTIDE SEQUENCE [LARGE SCALE GENOMIC DNA]</scope>
    <source>
        <strain evidence="4 5">DSM 46670</strain>
    </source>
</reference>